<reference evidence="1" key="2">
    <citation type="submission" date="2022-06" db="UniProtKB">
        <authorList>
            <consortium name="EnsemblMetazoa"/>
        </authorList>
    </citation>
    <scope>IDENTIFICATION</scope>
</reference>
<evidence type="ECO:0000313" key="2">
    <source>
        <dbReference type="Proteomes" id="UP000007819"/>
    </source>
</evidence>
<dbReference type="RefSeq" id="XP_016656853.1">
    <property type="nucleotide sequence ID" value="XM_016801364.1"/>
</dbReference>
<protein>
    <submittedName>
        <fullName evidence="1">Uncharacterized protein</fullName>
    </submittedName>
</protein>
<dbReference type="OrthoDB" id="6592880at2759"/>
<keyword evidence="2" id="KW-1185">Reference proteome</keyword>
<sequence length="578" mass="67271">MDRVRKKRKTCDLIKLKHEYWANVFTGVVDILRHTEKLNNDIITIKYVADKHKSRLLIARYSKSLDTHGKFPTPILSSGLYERLISLIANNVITQTKKELESAIYFSMSIDPVPDTDESAIYIRYVDDKGIPKKRFLDIINKPGDDALQLMNILHVTLDKYNLSHSGFMGLSYNIDSNILKHRASLKSCLKKINKFAEIMPCSSDPLSLVVIKAASSCYEGGAFFTTIDELFKFFLFFQYQWDDVKFLLKDLSYNKFSSKNKACKCLNKNWSTIVYALFHISKNISFSHKIRANAYMLLQKVKRLETCFITMFWEDIIGKITELEENLLKYVSTDINFFKIFDIYESLINYLNGFRTNEKFMDYKTCAFKKSNILHFNNNFHTEKPQMRFPVDYADEADQFKIKTYFYMIDEIQAELQYRKDIYWDLTSKFDFLNNFSTITNADLYQGLENLLSIYLEYIDYHISTECDQLKNNTQNILSGTLSSIREISTFIPSNIIFFEQLAKVIKMALCLSAINCKVEHSTLSVLKNVITSLKPITSEDNYNSLLIINMNQKLLKSLDFKNVIKDFAVSQSTESL</sequence>
<dbReference type="EnsemblMetazoa" id="XM_016801364.2">
    <property type="protein sequence ID" value="XP_016656853.1"/>
    <property type="gene ID" value="LOC100574613"/>
</dbReference>
<evidence type="ECO:0000313" key="1">
    <source>
        <dbReference type="EnsemblMetazoa" id="XP_016656852.1"/>
    </source>
</evidence>
<dbReference type="KEGG" id="api:100574613"/>
<proteinExistence type="predicted"/>
<dbReference type="Proteomes" id="UP000007819">
    <property type="component" value="Chromosome X"/>
</dbReference>
<dbReference type="PANTHER" id="PTHR45749">
    <property type="match status" value="1"/>
</dbReference>
<dbReference type="GeneID" id="100574613"/>
<name>A0A8R2D1Y0_ACYPI</name>
<reference evidence="2" key="1">
    <citation type="submission" date="2010-06" db="EMBL/GenBank/DDBJ databases">
        <authorList>
            <person name="Jiang H."/>
            <person name="Abraham K."/>
            <person name="Ali S."/>
            <person name="Alsbrooks S.L."/>
            <person name="Anim B.N."/>
            <person name="Anosike U.S."/>
            <person name="Attaway T."/>
            <person name="Bandaranaike D.P."/>
            <person name="Battles P.K."/>
            <person name="Bell S.N."/>
            <person name="Bell A.V."/>
            <person name="Beltran B."/>
            <person name="Bickham C."/>
            <person name="Bustamante Y."/>
            <person name="Caleb T."/>
            <person name="Canada A."/>
            <person name="Cardenas V."/>
            <person name="Carter K."/>
            <person name="Chacko J."/>
            <person name="Chandrabose M.N."/>
            <person name="Chavez D."/>
            <person name="Chavez A."/>
            <person name="Chen L."/>
            <person name="Chu H.-S."/>
            <person name="Claassen K.J."/>
            <person name="Cockrell R."/>
            <person name="Collins M."/>
            <person name="Cooper J.A."/>
            <person name="Cree A."/>
            <person name="Curry S.M."/>
            <person name="Da Y."/>
            <person name="Dao M.D."/>
            <person name="Das B."/>
            <person name="Davila M.-L."/>
            <person name="Davy-Carroll L."/>
            <person name="Denson S."/>
            <person name="Dinh H."/>
            <person name="Ebong V.E."/>
            <person name="Edwards J.R."/>
            <person name="Egan A."/>
            <person name="El-Daye J."/>
            <person name="Escobedo L."/>
            <person name="Fernandez S."/>
            <person name="Fernando P.R."/>
            <person name="Flagg N."/>
            <person name="Forbes L.D."/>
            <person name="Fowler R.G."/>
            <person name="Fu Q."/>
            <person name="Gabisi R.A."/>
            <person name="Ganer J."/>
            <person name="Garbino Pronczuk A."/>
            <person name="Garcia R.M."/>
            <person name="Garner T."/>
            <person name="Garrett T.E."/>
            <person name="Gonzalez D.A."/>
            <person name="Hamid H."/>
            <person name="Hawkins E.S."/>
            <person name="Hirani K."/>
            <person name="Hogues M.E."/>
            <person name="Hollins B."/>
            <person name="Hsiao C.-H."/>
            <person name="Jabil R."/>
            <person name="James M.L."/>
            <person name="Jhangiani S.N."/>
            <person name="Johnson B."/>
            <person name="Johnson Q."/>
            <person name="Joshi V."/>
            <person name="Kalu J.B."/>
            <person name="Kam C."/>
            <person name="Kashfia A."/>
            <person name="Keebler J."/>
            <person name="Kisamo H."/>
            <person name="Kovar C.L."/>
            <person name="Lago L.A."/>
            <person name="Lai C.-Y."/>
            <person name="Laidlaw J."/>
            <person name="Lara F."/>
            <person name="Le T.-K."/>
            <person name="Lee S.L."/>
            <person name="Legall F.H."/>
            <person name="Lemon S.J."/>
            <person name="Lewis L.R."/>
            <person name="Li B."/>
            <person name="Liu Y."/>
            <person name="Liu Y.-S."/>
            <person name="Lopez J."/>
            <person name="Lozado R.J."/>
            <person name="Lu J."/>
            <person name="Madu R.C."/>
            <person name="Maheshwari M."/>
            <person name="Maheshwari R."/>
            <person name="Malloy K."/>
            <person name="Martinez E."/>
            <person name="Mathew T."/>
            <person name="Mercado I.C."/>
            <person name="Mercado C."/>
            <person name="Meyer B."/>
            <person name="Montgomery K."/>
            <person name="Morgan M.B."/>
            <person name="Munidasa M."/>
            <person name="Nazareth L.V."/>
            <person name="Nelson J."/>
            <person name="Ng B.M."/>
            <person name="Nguyen N.B."/>
            <person name="Nguyen P.Q."/>
            <person name="Nguyen T."/>
            <person name="Obregon M."/>
            <person name="Okwuonu G.O."/>
            <person name="Onwere C.G."/>
            <person name="Orozco G."/>
            <person name="Parra A."/>
            <person name="Patel S."/>
            <person name="Patil S."/>
            <person name="Perez A."/>
            <person name="Perez Y."/>
            <person name="Pham C."/>
            <person name="Primus E.L."/>
            <person name="Pu L.-L."/>
            <person name="Puazo M."/>
            <person name="Qin X."/>
            <person name="Quiroz J.B."/>
            <person name="Reese J."/>
            <person name="Richards S."/>
            <person name="Rives C.M."/>
            <person name="Robberts R."/>
            <person name="Ruiz S.J."/>
            <person name="Ruiz M.J."/>
            <person name="Santibanez J."/>
            <person name="Schneider B.W."/>
            <person name="Sisson I."/>
            <person name="Smith M."/>
            <person name="Sodergren E."/>
            <person name="Song X.-Z."/>
            <person name="Song B.B."/>
            <person name="Summersgill H."/>
            <person name="Thelus R."/>
            <person name="Thornton R.D."/>
            <person name="Trejos Z.Y."/>
            <person name="Usmani K."/>
            <person name="Vattathil S."/>
            <person name="Villasana D."/>
            <person name="Walker D.L."/>
            <person name="Wang S."/>
            <person name="Wang K."/>
            <person name="White C.S."/>
            <person name="Williams A.C."/>
            <person name="Williamson J."/>
            <person name="Wilson K."/>
            <person name="Woghiren I.O."/>
            <person name="Woodworth J.R."/>
            <person name="Worley K.C."/>
            <person name="Wright R.A."/>
            <person name="Wu W."/>
            <person name="Young L."/>
            <person name="Zhang L."/>
            <person name="Zhang J."/>
            <person name="Zhu Y."/>
            <person name="Muzny D.M."/>
            <person name="Weinstock G."/>
            <person name="Gibbs R.A."/>
        </authorList>
    </citation>
    <scope>NUCLEOTIDE SEQUENCE [LARGE SCALE GENOMIC DNA]</scope>
    <source>
        <strain evidence="2">LSR1</strain>
    </source>
</reference>
<organism evidence="1 2">
    <name type="scientific">Acyrthosiphon pisum</name>
    <name type="common">Pea aphid</name>
    <dbReference type="NCBI Taxonomy" id="7029"/>
    <lineage>
        <taxon>Eukaryota</taxon>
        <taxon>Metazoa</taxon>
        <taxon>Ecdysozoa</taxon>
        <taxon>Arthropoda</taxon>
        <taxon>Hexapoda</taxon>
        <taxon>Insecta</taxon>
        <taxon>Pterygota</taxon>
        <taxon>Neoptera</taxon>
        <taxon>Paraneoptera</taxon>
        <taxon>Hemiptera</taxon>
        <taxon>Sternorrhyncha</taxon>
        <taxon>Aphidomorpha</taxon>
        <taxon>Aphidoidea</taxon>
        <taxon>Aphididae</taxon>
        <taxon>Macrosiphini</taxon>
        <taxon>Acyrthosiphon</taxon>
    </lineage>
</organism>
<accession>A0A8R2D1Y0</accession>
<dbReference type="AlphaFoldDB" id="A0A8R2D1Y0"/>
<dbReference type="RefSeq" id="XP_016656852.1">
    <property type="nucleotide sequence ID" value="XM_016801363.1"/>
</dbReference>
<dbReference type="EnsemblMetazoa" id="XM_016801363.2">
    <property type="protein sequence ID" value="XP_016656852.1"/>
    <property type="gene ID" value="LOC100574613"/>
</dbReference>
<dbReference type="PANTHER" id="PTHR45749:SF21">
    <property type="entry name" value="DUF4371 DOMAIN-CONTAINING PROTEIN"/>
    <property type="match status" value="1"/>
</dbReference>